<evidence type="ECO:0000256" key="11">
    <source>
        <dbReference type="SAM" id="MobiDB-lite"/>
    </source>
</evidence>
<keyword evidence="8" id="KW-0449">Lipoprotein</keyword>
<evidence type="ECO:0000256" key="2">
    <source>
        <dbReference type="ARBA" id="ARBA00008574"/>
    </source>
</evidence>
<feature type="region of interest" description="Disordered" evidence="11">
    <location>
        <begin position="139"/>
        <end position="159"/>
    </location>
</feature>
<name>A0A9W7EDU7_9STRA</name>
<evidence type="ECO:0000259" key="12">
    <source>
        <dbReference type="Pfam" id="PF01529"/>
    </source>
</evidence>
<dbReference type="PROSITE" id="PS50216">
    <property type="entry name" value="DHHC"/>
    <property type="match status" value="1"/>
</dbReference>
<dbReference type="PANTHER" id="PTHR22883:SF301">
    <property type="entry name" value="PALMITOYLTRANSFERASE ZDHHC12"/>
    <property type="match status" value="1"/>
</dbReference>
<dbReference type="InterPro" id="IPR039859">
    <property type="entry name" value="PFA4/ZDH16/20/ERF2-like"/>
</dbReference>
<evidence type="ECO:0000256" key="9">
    <source>
        <dbReference type="ARBA" id="ARBA00023315"/>
    </source>
</evidence>
<feature type="transmembrane region" description="Helical" evidence="10">
    <location>
        <begin position="271"/>
        <end position="293"/>
    </location>
</feature>
<comment type="similarity">
    <text evidence="2 10">Belongs to the DHHC palmitoyltransferase family.</text>
</comment>
<evidence type="ECO:0000313" key="14">
    <source>
        <dbReference type="Proteomes" id="UP001165085"/>
    </source>
</evidence>
<dbReference type="GO" id="GO:0005794">
    <property type="term" value="C:Golgi apparatus"/>
    <property type="evidence" value="ECO:0007669"/>
    <property type="project" value="TreeGrafter"/>
</dbReference>
<sequence>MPSPTSSTPFPTAVTSARLQTYGFYIISTLVAVLLTLSTPNTRLWNGGSSKDDALTQNKDTLNGEALAEVLVSTALAAVAYYMVQGSDPGYITEDHVQDIDARYTGDEAADLDEVGLIVGDSSSSSATFDGDIEMQAKRRSNLSGSSSVDSGDDGDSDSEEIARLEGRMTWHGGRELGPTYKGISRKHCLECGFKPPLRSHHCKTCDRCVATFDHHCFFINTCIGERNHCRFWVYCFFQAVACWTCISVVNSGHVSAKYLPKNTSYLEKNGMVLVSSLYIWPLALFCTTMFCIHSFFAVTNMTTFEVSGGSDNIDYLKGTKECDLPFSKGIDGNLKLFCCHKDAMWSNFVGKNKWGPTVWRAPKRIIRDSEDWWEHPWENKYWSCC</sequence>
<proteinExistence type="inferred from homology"/>
<comment type="subcellular location">
    <subcellularLocation>
        <location evidence="1">Endomembrane system</location>
        <topology evidence="1">Multi-pass membrane protein</topology>
    </subcellularLocation>
</comment>
<comment type="catalytic activity">
    <reaction evidence="10">
        <text>L-cysteinyl-[protein] + hexadecanoyl-CoA = S-hexadecanoyl-L-cysteinyl-[protein] + CoA</text>
        <dbReference type="Rhea" id="RHEA:36683"/>
        <dbReference type="Rhea" id="RHEA-COMP:10131"/>
        <dbReference type="Rhea" id="RHEA-COMP:11032"/>
        <dbReference type="ChEBI" id="CHEBI:29950"/>
        <dbReference type="ChEBI" id="CHEBI:57287"/>
        <dbReference type="ChEBI" id="CHEBI:57379"/>
        <dbReference type="ChEBI" id="CHEBI:74151"/>
        <dbReference type="EC" id="2.3.1.225"/>
    </reaction>
</comment>
<dbReference type="AlphaFoldDB" id="A0A9W7EDU7"/>
<keyword evidence="7" id="KW-0564">Palmitate</keyword>
<evidence type="ECO:0000256" key="5">
    <source>
        <dbReference type="ARBA" id="ARBA00022989"/>
    </source>
</evidence>
<keyword evidence="9 10" id="KW-0012">Acyltransferase</keyword>
<evidence type="ECO:0000256" key="4">
    <source>
        <dbReference type="ARBA" id="ARBA00022692"/>
    </source>
</evidence>
<keyword evidence="3 10" id="KW-0808">Transferase</keyword>
<evidence type="ECO:0000313" key="13">
    <source>
        <dbReference type="EMBL" id="GMH72778.1"/>
    </source>
</evidence>
<feature type="transmembrane region" description="Helical" evidence="10">
    <location>
        <begin position="20"/>
        <end position="37"/>
    </location>
</feature>
<evidence type="ECO:0000256" key="7">
    <source>
        <dbReference type="ARBA" id="ARBA00023139"/>
    </source>
</evidence>
<dbReference type="EMBL" id="BRXY01000159">
    <property type="protein sequence ID" value="GMH72778.1"/>
    <property type="molecule type" value="Genomic_DNA"/>
</dbReference>
<feature type="transmembrane region" description="Helical" evidence="10">
    <location>
        <begin position="232"/>
        <end position="251"/>
    </location>
</feature>
<dbReference type="PANTHER" id="PTHR22883">
    <property type="entry name" value="ZINC FINGER DHHC DOMAIN CONTAINING PROTEIN"/>
    <property type="match status" value="1"/>
</dbReference>
<comment type="caution">
    <text evidence="13">The sequence shown here is derived from an EMBL/GenBank/DDBJ whole genome shotgun (WGS) entry which is preliminary data.</text>
</comment>
<evidence type="ECO:0000256" key="8">
    <source>
        <dbReference type="ARBA" id="ARBA00023288"/>
    </source>
</evidence>
<evidence type="ECO:0000256" key="1">
    <source>
        <dbReference type="ARBA" id="ARBA00004127"/>
    </source>
</evidence>
<evidence type="ECO:0000256" key="6">
    <source>
        <dbReference type="ARBA" id="ARBA00023136"/>
    </source>
</evidence>
<keyword evidence="6 10" id="KW-0472">Membrane</keyword>
<accession>A0A9W7EDU7</accession>
<protein>
    <recommendedName>
        <fullName evidence="10">Palmitoyltransferase</fullName>
        <ecNumber evidence="10">2.3.1.225</ecNumber>
    </recommendedName>
</protein>
<dbReference type="InterPro" id="IPR001594">
    <property type="entry name" value="Palmitoyltrfase_DHHC"/>
</dbReference>
<feature type="domain" description="Palmitoyltransferase DHHC" evidence="12">
    <location>
        <begin position="185"/>
        <end position="306"/>
    </location>
</feature>
<dbReference type="GO" id="GO:0005783">
    <property type="term" value="C:endoplasmic reticulum"/>
    <property type="evidence" value="ECO:0007669"/>
    <property type="project" value="TreeGrafter"/>
</dbReference>
<keyword evidence="4 10" id="KW-0812">Transmembrane</keyword>
<dbReference type="Pfam" id="PF01529">
    <property type="entry name" value="DHHC"/>
    <property type="match status" value="1"/>
</dbReference>
<dbReference type="GO" id="GO:0019706">
    <property type="term" value="F:protein-cysteine S-palmitoyltransferase activity"/>
    <property type="evidence" value="ECO:0007669"/>
    <property type="project" value="UniProtKB-EC"/>
</dbReference>
<dbReference type="Proteomes" id="UP001165085">
    <property type="component" value="Unassembled WGS sequence"/>
</dbReference>
<gene>
    <name evidence="13" type="ORF">TrST_g12130</name>
</gene>
<evidence type="ECO:0000256" key="10">
    <source>
        <dbReference type="RuleBase" id="RU079119"/>
    </source>
</evidence>
<dbReference type="GO" id="GO:0006612">
    <property type="term" value="P:protein targeting to membrane"/>
    <property type="evidence" value="ECO:0007669"/>
    <property type="project" value="TreeGrafter"/>
</dbReference>
<comment type="domain">
    <text evidence="10">The DHHC domain is required for palmitoyltransferase activity.</text>
</comment>
<organism evidence="13 14">
    <name type="scientific">Triparma strigata</name>
    <dbReference type="NCBI Taxonomy" id="1606541"/>
    <lineage>
        <taxon>Eukaryota</taxon>
        <taxon>Sar</taxon>
        <taxon>Stramenopiles</taxon>
        <taxon>Ochrophyta</taxon>
        <taxon>Bolidophyceae</taxon>
        <taxon>Parmales</taxon>
        <taxon>Triparmaceae</taxon>
        <taxon>Triparma</taxon>
    </lineage>
</organism>
<dbReference type="OrthoDB" id="331948at2759"/>
<keyword evidence="5 10" id="KW-1133">Transmembrane helix</keyword>
<reference evidence="14" key="1">
    <citation type="journal article" date="2023" name="Commun. Biol.">
        <title>Genome analysis of Parmales, the sister group of diatoms, reveals the evolutionary specialization of diatoms from phago-mixotrophs to photoautotrophs.</title>
        <authorList>
            <person name="Ban H."/>
            <person name="Sato S."/>
            <person name="Yoshikawa S."/>
            <person name="Yamada K."/>
            <person name="Nakamura Y."/>
            <person name="Ichinomiya M."/>
            <person name="Sato N."/>
            <person name="Blanc-Mathieu R."/>
            <person name="Endo H."/>
            <person name="Kuwata A."/>
            <person name="Ogata H."/>
        </authorList>
    </citation>
    <scope>NUCLEOTIDE SEQUENCE [LARGE SCALE GENOMIC DNA]</scope>
    <source>
        <strain evidence="14">NIES 3701</strain>
    </source>
</reference>
<evidence type="ECO:0000256" key="3">
    <source>
        <dbReference type="ARBA" id="ARBA00022679"/>
    </source>
</evidence>
<dbReference type="EC" id="2.3.1.225" evidence="10"/>
<keyword evidence="14" id="KW-1185">Reference proteome</keyword>